<protein>
    <recommendedName>
        <fullName evidence="4">50S ribosomal protein L19</fullName>
    </recommendedName>
</protein>
<organism evidence="5 6">
    <name type="scientific">Candidatus Woesebacteria bacterium CG22_combo_CG10-13_8_21_14_all_39_10</name>
    <dbReference type="NCBI Taxonomy" id="1975059"/>
    <lineage>
        <taxon>Bacteria</taxon>
        <taxon>Candidatus Woeseibacteriota</taxon>
    </lineage>
</organism>
<sequence>MPLFIKHKDVTFGIGDRVRVTQKIVEAGKNRSAIFEGIVISIKSGPNPSFIVRRIGEQQIGIERIFPINLPSLDGIKVIKKGTPGVKHGKLFYLRGKNPHEIEKIYTRAAKRVTKKYEEKNK</sequence>
<evidence type="ECO:0000256" key="3">
    <source>
        <dbReference type="ARBA" id="ARBA00023274"/>
    </source>
</evidence>
<dbReference type="PANTHER" id="PTHR15680:SF9">
    <property type="entry name" value="LARGE RIBOSOMAL SUBUNIT PROTEIN BL19M"/>
    <property type="match status" value="1"/>
</dbReference>
<dbReference type="AlphaFoldDB" id="A0A2H0BIP6"/>
<dbReference type="InterPro" id="IPR008991">
    <property type="entry name" value="Translation_prot_SH3-like_sf"/>
</dbReference>
<accession>A0A2H0BIP6</accession>
<dbReference type="Gene3D" id="2.30.30.790">
    <property type="match status" value="1"/>
</dbReference>
<dbReference type="GO" id="GO:0022625">
    <property type="term" value="C:cytosolic large ribosomal subunit"/>
    <property type="evidence" value="ECO:0007669"/>
    <property type="project" value="TreeGrafter"/>
</dbReference>
<dbReference type="EMBL" id="PCSW01000074">
    <property type="protein sequence ID" value="PIP57553.1"/>
    <property type="molecule type" value="Genomic_DNA"/>
</dbReference>
<dbReference type="SUPFAM" id="SSF50104">
    <property type="entry name" value="Translation proteins SH3-like domain"/>
    <property type="match status" value="1"/>
</dbReference>
<evidence type="ECO:0000313" key="6">
    <source>
        <dbReference type="Proteomes" id="UP000229847"/>
    </source>
</evidence>
<dbReference type="Proteomes" id="UP000229847">
    <property type="component" value="Unassembled WGS sequence"/>
</dbReference>
<dbReference type="PANTHER" id="PTHR15680">
    <property type="entry name" value="RIBOSOMAL PROTEIN L19"/>
    <property type="match status" value="1"/>
</dbReference>
<dbReference type="InterPro" id="IPR038657">
    <property type="entry name" value="Ribosomal_bL19_sf"/>
</dbReference>
<dbReference type="PRINTS" id="PR00061">
    <property type="entry name" value="RIBOSOMALL19"/>
</dbReference>
<evidence type="ECO:0000256" key="1">
    <source>
        <dbReference type="ARBA" id="ARBA00005781"/>
    </source>
</evidence>
<comment type="caution">
    <text evidence="5">The sequence shown here is derived from an EMBL/GenBank/DDBJ whole genome shotgun (WGS) entry which is preliminary data.</text>
</comment>
<dbReference type="InterPro" id="IPR001857">
    <property type="entry name" value="Ribosomal_bL19"/>
</dbReference>
<dbReference type="Pfam" id="PF01245">
    <property type="entry name" value="Ribosomal_L19"/>
    <property type="match status" value="1"/>
</dbReference>
<evidence type="ECO:0000256" key="4">
    <source>
        <dbReference type="RuleBase" id="RU000559"/>
    </source>
</evidence>
<proteinExistence type="inferred from homology"/>
<comment type="function">
    <text evidence="4">This protein is located at the 30S-50S ribosomal subunit interface and may play a role in the structure and function of the aminoacyl-tRNA binding site.</text>
</comment>
<keyword evidence="2 5" id="KW-0689">Ribosomal protein</keyword>
<gene>
    <name evidence="5" type="ORF">COX03_02455</name>
</gene>
<dbReference type="GO" id="GO:0003735">
    <property type="term" value="F:structural constituent of ribosome"/>
    <property type="evidence" value="ECO:0007669"/>
    <property type="project" value="InterPro"/>
</dbReference>
<comment type="similarity">
    <text evidence="1 4">Belongs to the bacterial ribosomal protein bL19 family.</text>
</comment>
<evidence type="ECO:0000313" key="5">
    <source>
        <dbReference type="EMBL" id="PIP57553.1"/>
    </source>
</evidence>
<reference evidence="5 6" key="1">
    <citation type="submission" date="2017-09" db="EMBL/GenBank/DDBJ databases">
        <title>Depth-based differentiation of microbial function through sediment-hosted aquifers and enrichment of novel symbionts in the deep terrestrial subsurface.</title>
        <authorList>
            <person name="Probst A.J."/>
            <person name="Ladd B."/>
            <person name="Jarett J.K."/>
            <person name="Geller-Mcgrath D.E."/>
            <person name="Sieber C.M."/>
            <person name="Emerson J.B."/>
            <person name="Anantharaman K."/>
            <person name="Thomas B.C."/>
            <person name="Malmstrom R."/>
            <person name="Stieglmeier M."/>
            <person name="Klingl A."/>
            <person name="Woyke T."/>
            <person name="Ryan C.M."/>
            <person name="Banfield J.F."/>
        </authorList>
    </citation>
    <scope>NUCLEOTIDE SEQUENCE [LARGE SCALE GENOMIC DNA]</scope>
    <source>
        <strain evidence="5">CG22_combo_CG10-13_8_21_14_all_39_10</strain>
    </source>
</reference>
<name>A0A2H0BIP6_9BACT</name>
<dbReference type="GO" id="GO:0006412">
    <property type="term" value="P:translation"/>
    <property type="evidence" value="ECO:0007669"/>
    <property type="project" value="InterPro"/>
</dbReference>
<evidence type="ECO:0000256" key="2">
    <source>
        <dbReference type="ARBA" id="ARBA00022980"/>
    </source>
</evidence>
<keyword evidence="3 4" id="KW-0687">Ribonucleoprotein</keyword>